<gene>
    <name evidence="2" type="ORF">PVAND_008398</name>
</gene>
<dbReference type="AlphaFoldDB" id="A0A9J6C9H5"/>
<feature type="coiled-coil region" evidence="1">
    <location>
        <begin position="100"/>
        <end position="127"/>
    </location>
</feature>
<proteinExistence type="predicted"/>
<keyword evidence="1" id="KW-0175">Coiled coil</keyword>
<organism evidence="2 3">
    <name type="scientific">Polypedilum vanderplanki</name>
    <name type="common">Sleeping chironomid midge</name>
    <dbReference type="NCBI Taxonomy" id="319348"/>
    <lineage>
        <taxon>Eukaryota</taxon>
        <taxon>Metazoa</taxon>
        <taxon>Ecdysozoa</taxon>
        <taxon>Arthropoda</taxon>
        <taxon>Hexapoda</taxon>
        <taxon>Insecta</taxon>
        <taxon>Pterygota</taxon>
        <taxon>Neoptera</taxon>
        <taxon>Endopterygota</taxon>
        <taxon>Diptera</taxon>
        <taxon>Nematocera</taxon>
        <taxon>Chironomoidea</taxon>
        <taxon>Chironomidae</taxon>
        <taxon>Chironominae</taxon>
        <taxon>Polypedilum</taxon>
        <taxon>Polypedilum</taxon>
    </lineage>
</organism>
<keyword evidence="3" id="KW-1185">Reference proteome</keyword>
<name>A0A9J6C9H5_POLVA</name>
<evidence type="ECO:0000313" key="3">
    <source>
        <dbReference type="Proteomes" id="UP001107558"/>
    </source>
</evidence>
<reference evidence="2" key="1">
    <citation type="submission" date="2021-03" db="EMBL/GenBank/DDBJ databases">
        <title>Chromosome level genome of the anhydrobiotic midge Polypedilum vanderplanki.</title>
        <authorList>
            <person name="Yoshida Y."/>
            <person name="Kikawada T."/>
            <person name="Gusev O."/>
        </authorList>
    </citation>
    <scope>NUCLEOTIDE SEQUENCE</scope>
    <source>
        <strain evidence="2">NIAS01</strain>
        <tissue evidence="2">Whole body or cell culture</tissue>
    </source>
</reference>
<evidence type="ECO:0000313" key="2">
    <source>
        <dbReference type="EMBL" id="KAG5678753.1"/>
    </source>
</evidence>
<dbReference type="EMBL" id="JADBJN010000002">
    <property type="protein sequence ID" value="KAG5678753.1"/>
    <property type="molecule type" value="Genomic_DNA"/>
</dbReference>
<dbReference type="Proteomes" id="UP001107558">
    <property type="component" value="Chromosome 2"/>
</dbReference>
<accession>A0A9J6C9H5</accession>
<sequence>MYEQFEKDEYEIELYEFALQDFKEENFQFINEQIEKTMQFMNNRFYDMLKDIKPEMKDIITQATKEVAEKIKEGCKENIDKVNTQIEDMLSIPNNVILPIDKIKLTMPKTEENIEDLEKDLNEMLKITQENALFITYLEKEYNSYAIKNILDYENELINKAEEYLGMPCDVGIDLETSRKLRIE</sequence>
<evidence type="ECO:0000256" key="1">
    <source>
        <dbReference type="SAM" id="Coils"/>
    </source>
</evidence>
<protein>
    <submittedName>
        <fullName evidence="2">Uncharacterized protein</fullName>
    </submittedName>
</protein>
<dbReference type="OrthoDB" id="1884855at2759"/>
<comment type="caution">
    <text evidence="2">The sequence shown here is derived from an EMBL/GenBank/DDBJ whole genome shotgun (WGS) entry which is preliminary data.</text>
</comment>